<comment type="caution">
    <text evidence="1">The sequence shown here is derived from an EMBL/GenBank/DDBJ whole genome shotgun (WGS) entry which is preliminary data.</text>
</comment>
<dbReference type="EMBL" id="JPOX01000008">
    <property type="protein sequence ID" value="KFX50016.1"/>
    <property type="molecule type" value="Genomic_DNA"/>
</dbReference>
<organism evidence="1">
    <name type="scientific">Talaromyces marneffei PM1</name>
    <dbReference type="NCBI Taxonomy" id="1077442"/>
    <lineage>
        <taxon>Eukaryota</taxon>
        <taxon>Fungi</taxon>
        <taxon>Dikarya</taxon>
        <taxon>Ascomycota</taxon>
        <taxon>Pezizomycotina</taxon>
        <taxon>Eurotiomycetes</taxon>
        <taxon>Eurotiomycetidae</taxon>
        <taxon>Eurotiales</taxon>
        <taxon>Trichocomaceae</taxon>
        <taxon>Talaromyces</taxon>
        <taxon>Talaromyces sect. Talaromyces</taxon>
    </lineage>
</organism>
<sequence length="211" mass="23755">MAIPKMERFSVLQLASATPWPTHLRTSELTYRYYAFAKKFVGFYQTADMEEGNSAFNVLVTRWPHVADMLVEWAIYQKGTADRYYREGNFDTGLNFWSVPANHFWDVAGYGHWPLLKAAGGKAFEDTGTGLLFLLNGNRVQAMIKLTEIAEPYDLEQNIKGSKAAIGNVDKKLAGNLIKAADEATPGNTTIEREMAAIRTDQSRSEQEFSR</sequence>
<dbReference type="HOGENOM" id="CLU_1305591_0_0_1"/>
<accession>A0A093VTT3</accession>
<evidence type="ECO:0000313" key="1">
    <source>
        <dbReference type="EMBL" id="KFX50016.1"/>
    </source>
</evidence>
<reference evidence="1" key="1">
    <citation type="journal article" date="2014" name="PLoS Genet.">
        <title>Signature Gene Expression Reveals Novel Clues to the Molecular Mechanisms of Dimorphic Transition in Penicillium marneffei.</title>
        <authorList>
            <person name="Yang E."/>
            <person name="Wang G."/>
            <person name="Cai J."/>
            <person name="Woo P.C."/>
            <person name="Lau S.K."/>
            <person name="Yuen K.-Y."/>
            <person name="Chow W.-N."/>
            <person name="Lin X."/>
        </authorList>
    </citation>
    <scope>NUCLEOTIDE SEQUENCE [LARGE SCALE GENOMIC DNA]</scope>
    <source>
        <strain evidence="1">PM1</strain>
    </source>
</reference>
<protein>
    <submittedName>
        <fullName evidence="1">Uncharacterized protein</fullName>
    </submittedName>
</protein>
<gene>
    <name evidence="1" type="ORF">GQ26_0082010</name>
</gene>
<dbReference type="AlphaFoldDB" id="A0A093VTT3"/>
<proteinExistence type="predicted"/>
<name>A0A093VTT3_TALMA</name>